<organism evidence="3 4">
    <name type="scientific">Actinomycetospora chibensis</name>
    <dbReference type="NCBI Taxonomy" id="663606"/>
    <lineage>
        <taxon>Bacteria</taxon>
        <taxon>Bacillati</taxon>
        <taxon>Actinomycetota</taxon>
        <taxon>Actinomycetes</taxon>
        <taxon>Pseudonocardiales</taxon>
        <taxon>Pseudonocardiaceae</taxon>
        <taxon>Actinomycetospora</taxon>
    </lineage>
</organism>
<dbReference type="InterPro" id="IPR019734">
    <property type="entry name" value="TPR_rpt"/>
</dbReference>
<evidence type="ECO:0008006" key="5">
    <source>
        <dbReference type="Google" id="ProtNLM"/>
    </source>
</evidence>
<proteinExistence type="predicted"/>
<dbReference type="Proteomes" id="UP001595909">
    <property type="component" value="Unassembled WGS sequence"/>
</dbReference>
<reference evidence="4" key="1">
    <citation type="journal article" date="2019" name="Int. J. Syst. Evol. Microbiol.">
        <title>The Global Catalogue of Microorganisms (GCM) 10K type strain sequencing project: providing services to taxonomists for standard genome sequencing and annotation.</title>
        <authorList>
            <consortium name="The Broad Institute Genomics Platform"/>
            <consortium name="The Broad Institute Genome Sequencing Center for Infectious Disease"/>
            <person name="Wu L."/>
            <person name="Ma J."/>
        </authorList>
    </citation>
    <scope>NUCLEOTIDE SEQUENCE [LARGE SCALE GENOMIC DNA]</scope>
    <source>
        <strain evidence="4">CCUG 50347</strain>
    </source>
</reference>
<evidence type="ECO:0000256" key="1">
    <source>
        <dbReference type="ARBA" id="ARBA00022737"/>
    </source>
</evidence>
<keyword evidence="1" id="KW-0677">Repeat</keyword>
<protein>
    <recommendedName>
        <fullName evidence="5">Tetratricopeptide repeat protein</fullName>
    </recommendedName>
</protein>
<dbReference type="SUPFAM" id="SSF48452">
    <property type="entry name" value="TPR-like"/>
    <property type="match status" value="2"/>
</dbReference>
<dbReference type="InterPro" id="IPR050498">
    <property type="entry name" value="Ycf3"/>
</dbReference>
<dbReference type="InterPro" id="IPR011990">
    <property type="entry name" value="TPR-like_helical_dom_sf"/>
</dbReference>
<dbReference type="PANTHER" id="PTHR44858:SF1">
    <property type="entry name" value="UDP-N-ACETYLGLUCOSAMINE--PEPTIDE N-ACETYLGLUCOSAMINYLTRANSFERASE SPINDLY-RELATED"/>
    <property type="match status" value="1"/>
</dbReference>
<dbReference type="RefSeq" id="WP_274192324.1">
    <property type="nucleotide sequence ID" value="NZ_BAABHN010000024.1"/>
</dbReference>
<keyword evidence="4" id="KW-1185">Reference proteome</keyword>
<dbReference type="SMART" id="SM00028">
    <property type="entry name" value="TPR"/>
    <property type="match status" value="4"/>
</dbReference>
<evidence type="ECO:0000313" key="4">
    <source>
        <dbReference type="Proteomes" id="UP001595909"/>
    </source>
</evidence>
<evidence type="ECO:0000313" key="3">
    <source>
        <dbReference type="EMBL" id="MFC4833262.1"/>
    </source>
</evidence>
<evidence type="ECO:0000256" key="2">
    <source>
        <dbReference type="ARBA" id="ARBA00022803"/>
    </source>
</evidence>
<dbReference type="Gene3D" id="1.25.40.10">
    <property type="entry name" value="Tetratricopeptide repeat domain"/>
    <property type="match status" value="3"/>
</dbReference>
<accession>A0ABV9RM26</accession>
<dbReference type="PANTHER" id="PTHR44858">
    <property type="entry name" value="TETRATRICOPEPTIDE REPEAT PROTEIN 6"/>
    <property type="match status" value="1"/>
</dbReference>
<dbReference type="EMBL" id="JBHSIM010000024">
    <property type="protein sequence ID" value="MFC4833262.1"/>
    <property type="molecule type" value="Genomic_DNA"/>
</dbReference>
<gene>
    <name evidence="3" type="ORF">ACFPEL_12690</name>
</gene>
<comment type="caution">
    <text evidence="3">The sequence shown here is derived from an EMBL/GenBank/DDBJ whole genome shotgun (WGS) entry which is preliminary data.</text>
</comment>
<keyword evidence="2" id="KW-0802">TPR repeat</keyword>
<sequence>MRRAQQAVAGGEQAWRNGDLHEAERQFTLAVEAVAEKVPTDAEAADLAVQAHIGRGRARLAGGDLRGAKTEFAAVRQLRPGWATGFYLTGCLAAHAGDLRDAEWFFGAAIARDPEHGAAYRQRAFVRATQGRPGVAVDDIAAAGRLEPLDGRDRMVAAGLLLQMREWEAAEAWATSVAPPQPLAAALVGIARHEQGNLDGAFAALEEALASGCRAPGALLHHGMVGYRLGRYSAAVTSWRLLCDRHPGQRRYAALLATAYRARACDQLARGELDGAAADLAAATPRDPVLPRLREQAAARAVAAGDLDGAVARLDHFGDLRAAHVRAIAEFTGGARARAAARWRNILSESPGDQRARFGVAICALLNGGSVDAELHDLAVGDAHPTRRLALRAMALLAVRRADWPAAADLLAGSGGDGLADLLAECRYRAGTPTTAWQVADALRGGRIDAADDAVAAALHAGSARLRRELALRLRLGALRSAQDRRWQQAADLLATARIADDSSDVPVLLASLIGGLGGKRSEAICQIQAASRQAPADMRLCHVLALMTLHALGTDRRADTDVRRMCVGAWASILNTPSHWNGVRRRAQRRYGCGLGGAHIAAAQAKLRDLVEERLVAAGDATTGTLLRREHTAAQLLGDLGGLPLDGAADVRLTCGPVRIAELGLHRKLSSFLSEQVDNAENDAEAVVAAIRGFSQVGFVDVHLAAGRPEEAVRAALDLRCPHCADGSPGDEPAQCAPDCPDFDAYNPAFAAMDGKYEELLYCGGERAVDGLLELAKTRITAAEPDLAVATRSWRQAVELGDRFDIPKVVGRVTATVLGRVAALSRGSRWAEAVDLLNVAFELVPETAVEEREQVQVRLSSLLTTRGIDVYNADQSQIELASADLHRAIELSPHQIRPRQNLGRILRNSALDRRRKGDVAGALEDLEQSIEQFEQALVVRPGHRPLVDELDLAHHSLDSLLGALAEEFRKRA</sequence>
<name>A0ABV9RM26_9PSEU</name>